<evidence type="ECO:0000256" key="1">
    <source>
        <dbReference type="SAM" id="MobiDB-lite"/>
    </source>
</evidence>
<proteinExistence type="predicted"/>
<dbReference type="RefSeq" id="WP_264512131.1">
    <property type="nucleotide sequence ID" value="NZ_JAPDDR010000002.1"/>
</dbReference>
<dbReference type="EMBL" id="JAPDDR010000002">
    <property type="protein sequence ID" value="MCW1913069.1"/>
    <property type="molecule type" value="Genomic_DNA"/>
</dbReference>
<feature type="region of interest" description="Disordered" evidence="1">
    <location>
        <begin position="146"/>
        <end position="167"/>
    </location>
</feature>
<name>A0ABT3FZP9_9BACT</name>
<organism evidence="2 3">
    <name type="scientific">Luteolibacter rhizosphaerae</name>
    <dbReference type="NCBI Taxonomy" id="2989719"/>
    <lineage>
        <taxon>Bacteria</taxon>
        <taxon>Pseudomonadati</taxon>
        <taxon>Verrucomicrobiota</taxon>
        <taxon>Verrucomicrobiia</taxon>
        <taxon>Verrucomicrobiales</taxon>
        <taxon>Verrucomicrobiaceae</taxon>
        <taxon>Luteolibacter</taxon>
    </lineage>
</organism>
<keyword evidence="3" id="KW-1185">Reference proteome</keyword>
<protein>
    <submittedName>
        <fullName evidence="2">Uncharacterized protein</fullName>
    </submittedName>
</protein>
<gene>
    <name evidence="2" type="ORF">OJ996_05770</name>
</gene>
<evidence type="ECO:0000313" key="2">
    <source>
        <dbReference type="EMBL" id="MCW1913069.1"/>
    </source>
</evidence>
<comment type="caution">
    <text evidence="2">The sequence shown here is derived from an EMBL/GenBank/DDBJ whole genome shotgun (WGS) entry which is preliminary data.</text>
</comment>
<evidence type="ECO:0000313" key="3">
    <source>
        <dbReference type="Proteomes" id="UP001165653"/>
    </source>
</evidence>
<feature type="region of interest" description="Disordered" evidence="1">
    <location>
        <begin position="20"/>
        <end position="44"/>
    </location>
</feature>
<accession>A0ABT3FZP9</accession>
<sequence length="167" mass="17783">MNENSSATAATVNTLRINAGNLPGFRPATTNPSRKNSSGTSRRRVWEDTIRTNAEAIMKHVGSVGLSASEMLDALTALGLKPFPIRKANGLGDAMGMVGLNLPVIEGYGRKIYLLLPLVMPAAEWAALASDEKALDLYVAEKTQELQAKPAVTDTTDTTEGRLDEAA</sequence>
<dbReference type="Proteomes" id="UP001165653">
    <property type="component" value="Unassembled WGS sequence"/>
</dbReference>
<feature type="compositionally biased region" description="Polar residues" evidence="1">
    <location>
        <begin position="28"/>
        <end position="40"/>
    </location>
</feature>
<reference evidence="2" key="1">
    <citation type="submission" date="2022-10" db="EMBL/GenBank/DDBJ databases">
        <title>Luteolibacter sp. GHJ8, whole genome shotgun sequencing project.</title>
        <authorList>
            <person name="Zhao G."/>
            <person name="Shen L."/>
        </authorList>
    </citation>
    <scope>NUCLEOTIDE SEQUENCE</scope>
    <source>
        <strain evidence="2">GHJ8</strain>
    </source>
</reference>